<dbReference type="AlphaFoldDB" id="A0A9D1A399"/>
<dbReference type="EMBL" id="DVGB01000090">
    <property type="protein sequence ID" value="HIR02111.1"/>
    <property type="molecule type" value="Genomic_DNA"/>
</dbReference>
<comment type="caution">
    <text evidence="4">The sequence shown here is derived from an EMBL/GenBank/DDBJ whole genome shotgun (WGS) entry which is preliminary data.</text>
</comment>
<keyword evidence="1 2" id="KW-0238">DNA-binding</keyword>
<dbReference type="PROSITE" id="PS50977">
    <property type="entry name" value="HTH_TETR_2"/>
    <property type="match status" value="1"/>
</dbReference>
<dbReference type="GO" id="GO:0003677">
    <property type="term" value="F:DNA binding"/>
    <property type="evidence" value="ECO:0007669"/>
    <property type="project" value="UniProtKB-UniRule"/>
</dbReference>
<reference evidence="4" key="2">
    <citation type="journal article" date="2021" name="PeerJ">
        <title>Extensive microbial diversity within the chicken gut microbiome revealed by metagenomics and culture.</title>
        <authorList>
            <person name="Gilroy R."/>
            <person name="Ravi A."/>
            <person name="Getino M."/>
            <person name="Pursley I."/>
            <person name="Horton D.L."/>
            <person name="Alikhan N.F."/>
            <person name="Baker D."/>
            <person name="Gharbi K."/>
            <person name="Hall N."/>
            <person name="Watson M."/>
            <person name="Adriaenssens E.M."/>
            <person name="Foster-Nyarko E."/>
            <person name="Jarju S."/>
            <person name="Secka A."/>
            <person name="Antonio M."/>
            <person name="Oren A."/>
            <person name="Chaudhuri R.R."/>
            <person name="La Ragione R."/>
            <person name="Hildebrand F."/>
            <person name="Pallen M.J."/>
        </authorList>
    </citation>
    <scope>NUCLEOTIDE SEQUENCE</scope>
    <source>
        <strain evidence="4">ChiGjej1B1-2707</strain>
    </source>
</reference>
<dbReference type="Proteomes" id="UP000824261">
    <property type="component" value="Unassembled WGS sequence"/>
</dbReference>
<evidence type="ECO:0000259" key="3">
    <source>
        <dbReference type="PROSITE" id="PS50977"/>
    </source>
</evidence>
<reference evidence="4" key="1">
    <citation type="submission" date="2020-10" db="EMBL/GenBank/DDBJ databases">
        <authorList>
            <person name="Gilroy R."/>
        </authorList>
    </citation>
    <scope>NUCLEOTIDE SEQUENCE</scope>
    <source>
        <strain evidence="4">ChiGjej1B1-2707</strain>
    </source>
</reference>
<evidence type="ECO:0000256" key="1">
    <source>
        <dbReference type="ARBA" id="ARBA00023125"/>
    </source>
</evidence>
<evidence type="ECO:0000313" key="5">
    <source>
        <dbReference type="Proteomes" id="UP000824261"/>
    </source>
</evidence>
<name>A0A9D1A399_9ACTN</name>
<proteinExistence type="predicted"/>
<protein>
    <submittedName>
        <fullName evidence="4">TetR/AcrR family transcriptional regulator</fullName>
    </submittedName>
</protein>
<feature type="domain" description="HTH tetR-type" evidence="3">
    <location>
        <begin position="11"/>
        <end position="71"/>
    </location>
</feature>
<evidence type="ECO:0000256" key="2">
    <source>
        <dbReference type="PROSITE-ProRule" id="PRU00335"/>
    </source>
</evidence>
<dbReference type="Pfam" id="PF00440">
    <property type="entry name" value="TetR_N"/>
    <property type="match status" value="1"/>
</dbReference>
<dbReference type="InterPro" id="IPR001647">
    <property type="entry name" value="HTH_TetR"/>
</dbReference>
<organism evidence="4 5">
    <name type="scientific">Candidatus Aveggerthella stercoripullorum</name>
    <dbReference type="NCBI Taxonomy" id="2840688"/>
    <lineage>
        <taxon>Bacteria</taxon>
        <taxon>Bacillati</taxon>
        <taxon>Actinomycetota</taxon>
        <taxon>Coriobacteriia</taxon>
        <taxon>Eggerthellales</taxon>
        <taxon>Eggerthellaceae</taxon>
        <taxon>Eggerthellaceae incertae sedis</taxon>
        <taxon>Candidatus Aveggerthella</taxon>
    </lineage>
</organism>
<feature type="DNA-binding region" description="H-T-H motif" evidence="2">
    <location>
        <begin position="34"/>
        <end position="53"/>
    </location>
</feature>
<dbReference type="Gene3D" id="1.10.357.10">
    <property type="entry name" value="Tetracycline Repressor, domain 2"/>
    <property type="match status" value="1"/>
</dbReference>
<gene>
    <name evidence="4" type="ORF">IAA69_07625</name>
</gene>
<dbReference type="SUPFAM" id="SSF46689">
    <property type="entry name" value="Homeodomain-like"/>
    <property type="match status" value="1"/>
</dbReference>
<accession>A0A9D1A399</accession>
<dbReference type="InterPro" id="IPR009057">
    <property type="entry name" value="Homeodomain-like_sf"/>
</dbReference>
<sequence>MARPRKDSEEKGAETRMIETFWDQLSRMPYREVTAASVARQAGCNRATFYYYFDSIEDLAEQAVDAAVPTGIADLAEQFLSEGGAPFRLDENQRHAVERICLLTGPNGSARLTERFKRTLTETWASRFGLDLAQEDVRAVASFMASGIVGVLGGQEGLPCDERFDARLQTISEVFSAPAMAFARSFEAKRS</sequence>
<evidence type="ECO:0000313" key="4">
    <source>
        <dbReference type="EMBL" id="HIR02111.1"/>
    </source>
</evidence>